<evidence type="ECO:0000256" key="1">
    <source>
        <dbReference type="SAM" id="MobiDB-lite"/>
    </source>
</evidence>
<protein>
    <submittedName>
        <fullName evidence="3">Uncharacterized protein</fullName>
    </submittedName>
</protein>
<dbReference type="Proteomes" id="UP001497623">
    <property type="component" value="Unassembled WGS sequence"/>
</dbReference>
<dbReference type="AlphaFoldDB" id="A0AAV2Q1F3"/>
<comment type="caution">
    <text evidence="3">The sequence shown here is derived from an EMBL/GenBank/DDBJ whole genome shotgun (WGS) entry which is preliminary data.</text>
</comment>
<feature type="chain" id="PRO_5043461091" evidence="2">
    <location>
        <begin position="20"/>
        <end position="190"/>
    </location>
</feature>
<gene>
    <name evidence="3" type="ORF">MNOR_LOCUS7341</name>
</gene>
<keyword evidence="2" id="KW-0732">Signal</keyword>
<feature type="non-terminal residue" evidence="3">
    <location>
        <position position="190"/>
    </location>
</feature>
<organism evidence="3 4">
    <name type="scientific">Meganyctiphanes norvegica</name>
    <name type="common">Northern krill</name>
    <name type="synonym">Thysanopoda norvegica</name>
    <dbReference type="NCBI Taxonomy" id="48144"/>
    <lineage>
        <taxon>Eukaryota</taxon>
        <taxon>Metazoa</taxon>
        <taxon>Ecdysozoa</taxon>
        <taxon>Arthropoda</taxon>
        <taxon>Crustacea</taxon>
        <taxon>Multicrustacea</taxon>
        <taxon>Malacostraca</taxon>
        <taxon>Eumalacostraca</taxon>
        <taxon>Eucarida</taxon>
        <taxon>Euphausiacea</taxon>
        <taxon>Euphausiidae</taxon>
        <taxon>Meganyctiphanes</taxon>
    </lineage>
</organism>
<keyword evidence="4" id="KW-1185">Reference proteome</keyword>
<feature type="signal peptide" evidence="2">
    <location>
        <begin position="1"/>
        <end position="19"/>
    </location>
</feature>
<reference evidence="3 4" key="1">
    <citation type="submission" date="2024-05" db="EMBL/GenBank/DDBJ databases">
        <authorList>
            <person name="Wallberg A."/>
        </authorList>
    </citation>
    <scope>NUCLEOTIDE SEQUENCE [LARGE SCALE GENOMIC DNA]</scope>
</reference>
<dbReference type="EMBL" id="CAXKWB010003205">
    <property type="protein sequence ID" value="CAL4068539.1"/>
    <property type="molecule type" value="Genomic_DNA"/>
</dbReference>
<name>A0AAV2Q1F3_MEGNR</name>
<sequence length="190" mass="20528">MISSKRLLCAVLLVGAVEGSRLQQQSSDNVPSNESQNRQAANHQRSFQVSYPPNNSVTRSISVDSLNNTQSKSDQNIVVGKPVSGGAKTSLFPSELIIRQPIKNEENSPSSGDDFISSVLEVAARKVNDTDFLRAIKSIEDHIERRVNKPQRTSSTPTSGSLPSPITISSASNLSGQENIGTQLKSQTEH</sequence>
<proteinExistence type="predicted"/>
<evidence type="ECO:0000313" key="3">
    <source>
        <dbReference type="EMBL" id="CAL4068539.1"/>
    </source>
</evidence>
<evidence type="ECO:0000313" key="4">
    <source>
        <dbReference type="Proteomes" id="UP001497623"/>
    </source>
</evidence>
<feature type="compositionally biased region" description="Low complexity" evidence="1">
    <location>
        <begin position="153"/>
        <end position="170"/>
    </location>
</feature>
<evidence type="ECO:0000256" key="2">
    <source>
        <dbReference type="SAM" id="SignalP"/>
    </source>
</evidence>
<accession>A0AAV2Q1F3</accession>
<feature type="compositionally biased region" description="Polar residues" evidence="1">
    <location>
        <begin position="171"/>
        <end position="190"/>
    </location>
</feature>
<feature type="region of interest" description="Disordered" evidence="1">
    <location>
        <begin position="22"/>
        <end position="60"/>
    </location>
</feature>
<feature type="region of interest" description="Disordered" evidence="1">
    <location>
        <begin position="144"/>
        <end position="190"/>
    </location>
</feature>